<dbReference type="OrthoDB" id="9808814at2"/>
<evidence type="ECO:0000313" key="5">
    <source>
        <dbReference type="Proteomes" id="UP000077552"/>
    </source>
</evidence>
<dbReference type="Proteomes" id="UP000077552">
    <property type="component" value="Unassembled WGS sequence"/>
</dbReference>
<evidence type="ECO:0000313" key="4">
    <source>
        <dbReference type="EMBL" id="OAD90146.1"/>
    </source>
</evidence>
<proteinExistence type="inferred from homology"/>
<dbReference type="CDD" id="cd05233">
    <property type="entry name" value="SDR_c"/>
    <property type="match status" value="1"/>
</dbReference>
<protein>
    <submittedName>
        <fullName evidence="4">Short-chain dehydrogenase</fullName>
    </submittedName>
</protein>
<keyword evidence="5" id="KW-1185">Reference proteome</keyword>
<evidence type="ECO:0000256" key="3">
    <source>
        <dbReference type="RuleBase" id="RU000363"/>
    </source>
</evidence>
<dbReference type="PIRSF" id="PIRSF000126">
    <property type="entry name" value="11-beta-HSD1"/>
    <property type="match status" value="1"/>
</dbReference>
<dbReference type="RefSeq" id="WP_068763171.1">
    <property type="nucleotide sequence ID" value="NZ_LXIE01000050.1"/>
</dbReference>
<keyword evidence="2" id="KW-0560">Oxidoreductase</keyword>
<dbReference type="Gene3D" id="3.40.50.720">
    <property type="entry name" value="NAD(P)-binding Rossmann-like Domain"/>
    <property type="match status" value="1"/>
</dbReference>
<reference evidence="4 5" key="1">
    <citation type="submission" date="2016-05" db="EMBL/GenBank/DDBJ databases">
        <title>Genome sequencing of Vitellibacter soesokkakensis RSSK-12.</title>
        <authorList>
            <person name="Thevarajoo S."/>
            <person name="Selvaratnam C."/>
            <person name="Goh K.M."/>
            <person name="Chan K.-G."/>
            <person name="Chong C.S."/>
        </authorList>
    </citation>
    <scope>NUCLEOTIDE SEQUENCE [LARGE SCALE GENOMIC DNA]</scope>
    <source>
        <strain evidence="4 5">RSSK-12</strain>
    </source>
</reference>
<comment type="similarity">
    <text evidence="1 3">Belongs to the short-chain dehydrogenases/reductases (SDR) family.</text>
</comment>
<accession>A0A1A9LAZ3</accession>
<dbReference type="PANTHER" id="PTHR43899:SF13">
    <property type="entry name" value="RH59310P"/>
    <property type="match status" value="1"/>
</dbReference>
<dbReference type="AlphaFoldDB" id="A0A1A9LAZ3"/>
<sequence length="270" mass="29527">MPGIHNDKNAQMALVTGAASGLGFELALLLAKDGYSLILVDVNAEKLQEAQNEIEALYPTQIQILHKDLSQQNVAEEIFQALDGKNVNVLINNAGFGIYGSFNDTDWERDLAMLNLHVITTTHLTKLILKGMVARGSGMILNMSSLAAFQPGPLMSLYYASKAYILSFSEAIANELKGTGVTVTALCPGQTRTCFQEVVSNGAKASENRINFNIACPKEVAEYGYEAMKKGKVVAIPGNFNKFLSKLPRFVPRRTATAIIRKIQEKNRDQ</sequence>
<evidence type="ECO:0000256" key="2">
    <source>
        <dbReference type="ARBA" id="ARBA00023002"/>
    </source>
</evidence>
<comment type="caution">
    <text evidence="4">The sequence shown here is derived from an EMBL/GenBank/DDBJ whole genome shotgun (WGS) entry which is preliminary data.</text>
</comment>
<dbReference type="PRINTS" id="PR00081">
    <property type="entry name" value="GDHRDH"/>
</dbReference>
<name>A0A1A9LAZ3_9FLAO</name>
<dbReference type="Pfam" id="PF00106">
    <property type="entry name" value="adh_short"/>
    <property type="match status" value="1"/>
</dbReference>
<dbReference type="GO" id="GO:0016491">
    <property type="term" value="F:oxidoreductase activity"/>
    <property type="evidence" value="ECO:0007669"/>
    <property type="project" value="UniProtKB-KW"/>
</dbReference>
<dbReference type="EMBL" id="LXIE01000050">
    <property type="protein sequence ID" value="OAD90146.1"/>
    <property type="molecule type" value="Genomic_DNA"/>
</dbReference>
<gene>
    <name evidence="4" type="ORF">A7A78_07990</name>
</gene>
<evidence type="ECO:0000256" key="1">
    <source>
        <dbReference type="ARBA" id="ARBA00006484"/>
    </source>
</evidence>
<dbReference type="InterPro" id="IPR036291">
    <property type="entry name" value="NAD(P)-bd_dom_sf"/>
</dbReference>
<dbReference type="InterPro" id="IPR051019">
    <property type="entry name" value="VLCFA-Steroid_DH"/>
</dbReference>
<dbReference type="InterPro" id="IPR002347">
    <property type="entry name" value="SDR_fam"/>
</dbReference>
<dbReference type="PRINTS" id="PR00080">
    <property type="entry name" value="SDRFAMILY"/>
</dbReference>
<dbReference type="STRING" id="1385699.A7A78_07990"/>
<dbReference type="PANTHER" id="PTHR43899">
    <property type="entry name" value="RH59310P"/>
    <property type="match status" value="1"/>
</dbReference>
<organism evidence="4 5">
    <name type="scientific">Aequorivita soesokkakensis</name>
    <dbReference type="NCBI Taxonomy" id="1385699"/>
    <lineage>
        <taxon>Bacteria</taxon>
        <taxon>Pseudomonadati</taxon>
        <taxon>Bacteroidota</taxon>
        <taxon>Flavobacteriia</taxon>
        <taxon>Flavobacteriales</taxon>
        <taxon>Flavobacteriaceae</taxon>
        <taxon>Aequorivita</taxon>
    </lineage>
</organism>
<dbReference type="SUPFAM" id="SSF51735">
    <property type="entry name" value="NAD(P)-binding Rossmann-fold domains"/>
    <property type="match status" value="1"/>
</dbReference>